<dbReference type="KEGG" id="vg:956600"/>
<protein>
    <submittedName>
        <fullName evidence="1">PHb</fullName>
    </submittedName>
</protein>
<proteinExistence type="predicted"/>
<accession>Q9MC16</accession>
<dbReference type="EMBL" id="AF226851">
    <property type="protein sequence ID" value="AAF63299.2"/>
    <property type="molecule type" value="Genomic_RNA"/>
</dbReference>
<name>Q9MC16_9VIRU</name>
<keyword evidence="2" id="KW-1185">Reference proteome</keyword>
<sequence>MSSHAAKARKGLFSALAKDRVTKSISNPTVKAHAHGVAALLMFVAGRLESRYGAPFAINFHAGLFHAGTSSSARLGSLITTMVGVGAVRNAASHWLGGMDYHELAQAALPLYEEARHTTILARVPDIEDVDDELALLMHEIGIRFTDGAITIIEPY</sequence>
<evidence type="ECO:0000313" key="2">
    <source>
        <dbReference type="Proteomes" id="UP000000734"/>
    </source>
</evidence>
<reference evidence="1 2" key="1">
    <citation type="journal article" date="2000" name="Virology">
        <title>Characterization of phi8, a bacteriophage containing three double-stranded RNA genomic segments and distantly related to Phi6.</title>
        <authorList>
            <person name="Hoogstraten D."/>
            <person name="Qiao X."/>
            <person name="Sun Y."/>
            <person name="Hu A."/>
            <person name="Onodera S."/>
            <person name="Mindich L."/>
        </authorList>
    </citation>
    <scope>NUCLEOTIDE SEQUENCE [LARGE SCALE GENOMIC DNA]</scope>
</reference>
<gene>
    <name evidence="1" type="primary">Hb</name>
</gene>
<organism evidence="1 2">
    <name type="scientific">Pseudomonas phage phi8</name>
    <dbReference type="NCBI Taxonomy" id="120086"/>
    <lineage>
        <taxon>Viruses</taxon>
        <taxon>Riboviria</taxon>
        <taxon>Orthornavirae</taxon>
        <taxon>Duplornaviricota</taxon>
        <taxon>Vidaverviricetes</taxon>
        <taxon>Mindivirales</taxon>
        <taxon>Cystoviridae</taxon>
        <taxon>Alphacystovirus</taxon>
        <taxon>Alphacystovirus phi8</taxon>
        <taxon>Cystovirus phi8</taxon>
    </lineage>
</organism>
<evidence type="ECO:0000313" key="1">
    <source>
        <dbReference type="EMBL" id="AAF63299.2"/>
    </source>
</evidence>
<dbReference type="Proteomes" id="UP000000734">
    <property type="component" value="Genome"/>
</dbReference>
<dbReference type="RefSeq" id="NP_524560.2">
    <property type="nucleotide sequence ID" value="NC_003299.1"/>
</dbReference>
<dbReference type="GeneID" id="956600"/>